<feature type="region of interest" description="Disordered" evidence="1">
    <location>
        <begin position="350"/>
        <end position="382"/>
    </location>
</feature>
<reference evidence="4" key="1">
    <citation type="submission" date="2022-10" db="EMBL/GenBank/DDBJ databases">
        <authorList>
            <person name="Chen Y."/>
            <person name="Dougan E. K."/>
            <person name="Chan C."/>
            <person name="Rhodes N."/>
            <person name="Thang M."/>
        </authorList>
    </citation>
    <scope>NUCLEOTIDE SEQUENCE</scope>
</reference>
<dbReference type="GO" id="GO:0003676">
    <property type="term" value="F:nucleic acid binding"/>
    <property type="evidence" value="ECO:0007669"/>
    <property type="project" value="InterPro"/>
</dbReference>
<feature type="compositionally biased region" description="Basic and acidic residues" evidence="1">
    <location>
        <begin position="364"/>
        <end position="376"/>
    </location>
</feature>
<dbReference type="SUPFAM" id="SSF53098">
    <property type="entry name" value="Ribonuclease H-like"/>
    <property type="match status" value="1"/>
</dbReference>
<feature type="transmembrane region" description="Helical" evidence="2">
    <location>
        <begin position="1441"/>
        <end position="1462"/>
    </location>
</feature>
<dbReference type="Proteomes" id="UP001152797">
    <property type="component" value="Unassembled WGS sequence"/>
</dbReference>
<comment type="caution">
    <text evidence="4">The sequence shown here is derived from an EMBL/GenBank/DDBJ whole genome shotgun (WGS) entry which is preliminary data.</text>
</comment>
<accession>A0A9P1BX74</accession>
<dbReference type="InterPro" id="IPR013103">
    <property type="entry name" value="RVT_2"/>
</dbReference>
<evidence type="ECO:0000256" key="1">
    <source>
        <dbReference type="SAM" id="MobiDB-lite"/>
    </source>
</evidence>
<proteinExistence type="predicted"/>
<dbReference type="GO" id="GO:0006508">
    <property type="term" value="P:proteolysis"/>
    <property type="evidence" value="ECO:0007669"/>
    <property type="project" value="UniProtKB-KW"/>
</dbReference>
<evidence type="ECO:0000313" key="6">
    <source>
        <dbReference type="EMBL" id="CAL4767527.1"/>
    </source>
</evidence>
<keyword evidence="2" id="KW-1133">Transmembrane helix</keyword>
<name>A0A9P1BX74_9DINO</name>
<organism evidence="4">
    <name type="scientific">Cladocopium goreaui</name>
    <dbReference type="NCBI Taxonomy" id="2562237"/>
    <lineage>
        <taxon>Eukaryota</taxon>
        <taxon>Sar</taxon>
        <taxon>Alveolata</taxon>
        <taxon>Dinophyceae</taxon>
        <taxon>Suessiales</taxon>
        <taxon>Symbiodiniaceae</taxon>
        <taxon>Cladocopium</taxon>
    </lineage>
</organism>
<keyword evidence="2" id="KW-0472">Membrane</keyword>
<evidence type="ECO:0000313" key="5">
    <source>
        <dbReference type="EMBL" id="CAL1133590.1"/>
    </source>
</evidence>
<keyword evidence="2" id="KW-0812">Transmembrane</keyword>
<dbReference type="Pfam" id="PF07727">
    <property type="entry name" value="RVT_2"/>
    <property type="match status" value="1"/>
</dbReference>
<dbReference type="OrthoDB" id="408995at2759"/>
<dbReference type="EMBL" id="CAMXCT030000545">
    <property type="protein sequence ID" value="CAL4767527.1"/>
    <property type="molecule type" value="Genomic_DNA"/>
</dbReference>
<feature type="domain" description="Reverse transcriptase Ty1/copia-type" evidence="3">
    <location>
        <begin position="886"/>
        <end position="1130"/>
    </location>
</feature>
<sequence length="1508" mass="168339">MIKLQEIGDLQKGPADMMLLDSGATHSLRRARSWAEWEDASPTIVALAQGTTSSLRIKTGTNTLMAKPEDDSFGNGILPMGALTRYGFEVSWIGGECKKKSPAGEDIDVRVISGCPMIDCQLGMNMMKQLEDDSQRTAARSALVRAILQRPNLLSDLPALDSETLLTLMLRKEFPDLPESICQKIVPKVAEVRGDQLPWNRRQRRRILRARRVILHLYSGKDQKTWQQLEDPHTVVICVDRLINPKMDMMNDNLTEAWKRFQTRYALKLTSFEQGAFGHAKPKPTTFGHNMTGLEQLEGAKSPREVHQQSPWLERPLQERLASSSTWSEWAVGLKAALIEGLRRNLSSLEDGRRHTGAPGSAEEASRDSGDDDNKPPLDSPQLCPLSEIALSKWKAHILNDHQPMRRDCKVCVEAAGQSRHHRRIQHPSAYCLSVDLAGKLKRGKDQFGTVGTYILIGCYTFPTTLDDVPLCGPGQHRPPEDAPLPSLDEVLDEDGLDGNVEDGELPRFEAEVEEQQDDQDDAATKRAKIAYDSWMKLVEDHKQVKVKTLTFAEVITSRATGHVLEGLARIYARIRGLALPVLRLHADRARELTSKAVPSWCHSRDMVATYTSGSDWKSNGRAENEIGIVKRHAKILMRAHNVDEQRWPILVKHAAERRLRWQLQQVGYPVPDLLPFYTKVLVKRKSWNQRYAAWRWERTPGRVCGPDPWSSLTSGGYCVQLEDGTYLASTDVVVEQSELGEGLQLDLVVQEQFQTPGGQQIAEVPRRRLRYKQGVPQVARLELASNSGENVMVQVSDSSDEVERKRLLQMHHATSTILSEECILIDDMDPMHAACVPALAMLAHQKFDLEIQLRAIDVERQKVAEVPRNEALEMAKVDGRKYEELPSKVVFTRKMGGKRKVRACICGNYEDEVATSTYAGGCDASQIRSVVRHASLKQWAIHCTDIKCAFLNAERKDRTKLIGMSIPNIYVKLGVASHQDIWLVDAAMYGLVSSPRDWSDHRDSVIPSMVWHREEAEKKWKGSFHRAADQHLWHLRETCLETGEVKNCGIMAIYVDDVLLAAEHRVATSALEAIASIWECSKPEEATLQRSVTFCGFEIQQNNREDGGGYRLHQQSYEAELTKKWEVEEVRQQLDFKLPSPEEEGLFQKSEDQDLIRKAQACTGALLWLATRTRPELCVGVAAMSRLCTKAPDLAISIGLKMMAYLRRPTLGMIYAESPGPINGARGQLSLPRCERTVEAFSDISYASTKGYKSLQGQVYYYAGAPVMWSTNRQPFPTQSTAESELVSLCEALVGGRATASLVAAVRDEPEEKLIKRLWGDNAAAIALATGEGQGSWRTRHLRIRAAILRSALHHNEWHLGHLAGRELVADSFTKVVSGLAFERALQDLCIQAKVNKTTNGGGIRKDQEHAKVAMLVGATLLSSAAATGDDDEGGDELSWLWTIGLILMCVGAVYVGNKAVRSGMWLYKRLLGTSGGSEVQPVKGREDLPHLRMLQCSSSEESGVVE</sequence>
<reference evidence="5" key="2">
    <citation type="submission" date="2024-04" db="EMBL/GenBank/DDBJ databases">
        <authorList>
            <person name="Chen Y."/>
            <person name="Shah S."/>
            <person name="Dougan E. K."/>
            <person name="Thang M."/>
            <person name="Chan C."/>
        </authorList>
    </citation>
    <scope>NUCLEOTIDE SEQUENCE [LARGE SCALE GENOMIC DNA]</scope>
</reference>
<feature type="region of interest" description="Disordered" evidence="1">
    <location>
        <begin position="472"/>
        <end position="499"/>
    </location>
</feature>
<dbReference type="InterPro" id="IPR012337">
    <property type="entry name" value="RNaseH-like_sf"/>
</dbReference>
<dbReference type="CDD" id="cd09272">
    <property type="entry name" value="RNase_HI_RT_Ty1"/>
    <property type="match status" value="1"/>
</dbReference>
<feature type="compositionally biased region" description="Acidic residues" evidence="1">
    <location>
        <begin position="490"/>
        <end position="499"/>
    </location>
</feature>
<dbReference type="GO" id="GO:0008233">
    <property type="term" value="F:peptidase activity"/>
    <property type="evidence" value="ECO:0007669"/>
    <property type="project" value="UniProtKB-KW"/>
</dbReference>
<dbReference type="InterPro" id="IPR036397">
    <property type="entry name" value="RNaseH_sf"/>
</dbReference>
<evidence type="ECO:0000259" key="3">
    <source>
        <dbReference type="Pfam" id="PF07727"/>
    </source>
</evidence>
<dbReference type="EMBL" id="CAMXCT020000545">
    <property type="protein sequence ID" value="CAL1133590.1"/>
    <property type="molecule type" value="Genomic_DNA"/>
</dbReference>
<keyword evidence="6" id="KW-0645">Protease</keyword>
<evidence type="ECO:0000313" key="4">
    <source>
        <dbReference type="EMBL" id="CAI3980215.1"/>
    </source>
</evidence>
<evidence type="ECO:0000313" key="7">
    <source>
        <dbReference type="Proteomes" id="UP001152797"/>
    </source>
</evidence>
<dbReference type="Gene3D" id="3.30.420.10">
    <property type="entry name" value="Ribonuclease H-like superfamily/Ribonuclease H"/>
    <property type="match status" value="1"/>
</dbReference>
<dbReference type="EMBL" id="CAMXCT010000545">
    <property type="protein sequence ID" value="CAI3980215.1"/>
    <property type="molecule type" value="Genomic_DNA"/>
</dbReference>
<protein>
    <submittedName>
        <fullName evidence="6">Copia protein (Gag-int-pol protein) [Cleaved into: Copia VLP protein Copia protease ]</fullName>
    </submittedName>
</protein>
<gene>
    <name evidence="4" type="ORF">C1SCF055_LOCUS8113</name>
</gene>
<keyword evidence="7" id="KW-1185">Reference proteome</keyword>
<keyword evidence="6" id="KW-0378">Hydrolase</keyword>
<evidence type="ECO:0000256" key="2">
    <source>
        <dbReference type="SAM" id="Phobius"/>
    </source>
</evidence>